<evidence type="ECO:0000313" key="8">
    <source>
        <dbReference type="Proteomes" id="UP001374893"/>
    </source>
</evidence>
<dbReference type="InterPro" id="IPR006145">
    <property type="entry name" value="PsdUridine_synth_RsuA/RluA"/>
</dbReference>
<evidence type="ECO:0000256" key="2">
    <source>
        <dbReference type="ARBA" id="ARBA00023235"/>
    </source>
</evidence>
<dbReference type="InterPro" id="IPR042092">
    <property type="entry name" value="PsdUridine_s_RsuA/RluB/E/F_cat"/>
</dbReference>
<dbReference type="InterPro" id="IPR020094">
    <property type="entry name" value="TruA/RsuA/RluB/E/F_N"/>
</dbReference>
<organism evidence="7 8">
    <name type="scientific">Haloferula helveola</name>
    <dbReference type="NCBI Taxonomy" id="490095"/>
    <lineage>
        <taxon>Bacteria</taxon>
        <taxon>Pseudomonadati</taxon>
        <taxon>Verrucomicrobiota</taxon>
        <taxon>Verrucomicrobiia</taxon>
        <taxon>Verrucomicrobiales</taxon>
        <taxon>Verrucomicrobiaceae</taxon>
        <taxon>Haloferula</taxon>
    </lineage>
</organism>
<comment type="similarity">
    <text evidence="1 4">Belongs to the pseudouridine synthase RsuA family.</text>
</comment>
<dbReference type="RefSeq" id="WP_338685035.1">
    <property type="nucleotide sequence ID" value="NZ_AP024702.1"/>
</dbReference>
<dbReference type="InterPro" id="IPR050343">
    <property type="entry name" value="RsuA_PseudoU_synthase"/>
</dbReference>
<evidence type="ECO:0000256" key="3">
    <source>
        <dbReference type="PROSITE-ProRule" id="PRU00182"/>
    </source>
</evidence>
<dbReference type="SMART" id="SM00363">
    <property type="entry name" value="S4"/>
    <property type="match status" value="1"/>
</dbReference>
<dbReference type="PROSITE" id="PS50889">
    <property type="entry name" value="S4"/>
    <property type="match status" value="1"/>
</dbReference>
<evidence type="ECO:0000256" key="1">
    <source>
        <dbReference type="ARBA" id="ARBA00008348"/>
    </source>
</evidence>
<feature type="compositionally biased region" description="Low complexity" evidence="5">
    <location>
        <begin position="259"/>
        <end position="268"/>
    </location>
</feature>
<dbReference type="Gene3D" id="3.30.70.1560">
    <property type="entry name" value="Alpha-L RNA-binding motif"/>
    <property type="match status" value="1"/>
</dbReference>
<reference evidence="7 8" key="1">
    <citation type="submission" date="2021-06" db="EMBL/GenBank/DDBJ databases">
        <title>Complete genome of Haloferula helveola possessing various polysaccharide degrading enzymes.</title>
        <authorList>
            <person name="Takami H."/>
            <person name="Huang C."/>
            <person name="Hamasaki K."/>
        </authorList>
    </citation>
    <scope>NUCLEOTIDE SEQUENCE [LARGE SCALE GENOMIC DNA]</scope>
    <source>
        <strain evidence="7 8">CN-1</strain>
    </source>
</reference>
<dbReference type="Pfam" id="PF00849">
    <property type="entry name" value="PseudoU_synth_2"/>
    <property type="match status" value="1"/>
</dbReference>
<dbReference type="Proteomes" id="UP001374893">
    <property type="component" value="Chromosome"/>
</dbReference>
<feature type="compositionally biased region" description="Basic residues" evidence="5">
    <location>
        <begin position="234"/>
        <end position="258"/>
    </location>
</feature>
<dbReference type="EC" id="5.4.99.-" evidence="4"/>
<sequence length="302" mass="33607">MESATRLNKFLASCGVGSRRACDKLVQEGHVEINGKPCLNPAERVEERDFVKVDGRRVQPKATGTILMHKPKGLVCTKSDELNRDTIYALLPGSLQHLQHVGRLDRESEGLLVMTNDGQLSQSLLHPSKDLEKEYLVTSNQPVTDEHLDLFLSGIFTEDGRMQAKDIERVSPRRFRVVLTTGHKRQIRVMFRQLGYTVQRLLRIRVGSLDLPAIPPGKWVWLAPADIELLLKNPTRKRSKPARRPAKKAAKKAARKPPAKSAGSARSGGSRDGRKQGRPGPPPGRARGSRKPSGNPGKRRKK</sequence>
<evidence type="ECO:0000256" key="5">
    <source>
        <dbReference type="SAM" id="MobiDB-lite"/>
    </source>
</evidence>
<keyword evidence="3" id="KW-0694">RNA-binding</keyword>
<dbReference type="CDD" id="cd00165">
    <property type="entry name" value="S4"/>
    <property type="match status" value="1"/>
</dbReference>
<dbReference type="InterPro" id="IPR020103">
    <property type="entry name" value="PsdUridine_synth_cat_dom_sf"/>
</dbReference>
<dbReference type="Gene3D" id="3.30.70.580">
    <property type="entry name" value="Pseudouridine synthase I, catalytic domain, N-terminal subdomain"/>
    <property type="match status" value="1"/>
</dbReference>
<keyword evidence="2 4" id="KW-0413">Isomerase</keyword>
<dbReference type="NCBIfam" id="TIGR00093">
    <property type="entry name" value="pseudouridine synthase"/>
    <property type="match status" value="1"/>
</dbReference>
<dbReference type="EMBL" id="AP024702">
    <property type="protein sequence ID" value="BCX48709.1"/>
    <property type="molecule type" value="Genomic_DNA"/>
</dbReference>
<dbReference type="InterPro" id="IPR002942">
    <property type="entry name" value="S4_RNA-bd"/>
</dbReference>
<dbReference type="Gene3D" id="3.10.290.10">
    <property type="entry name" value="RNA-binding S4 domain"/>
    <property type="match status" value="1"/>
</dbReference>
<protein>
    <recommendedName>
        <fullName evidence="4">Pseudouridine synthase</fullName>
        <ecNumber evidence="4">5.4.99.-</ecNumber>
    </recommendedName>
</protein>
<gene>
    <name evidence="7" type="ORF">HAHE_26170</name>
</gene>
<dbReference type="InterPro" id="IPR018496">
    <property type="entry name" value="PsdUridine_synth_RsuA/RluB_CS"/>
</dbReference>
<evidence type="ECO:0000313" key="7">
    <source>
        <dbReference type="EMBL" id="BCX48709.1"/>
    </source>
</evidence>
<feature type="domain" description="RNA-binding S4" evidence="6">
    <location>
        <begin position="5"/>
        <end position="63"/>
    </location>
</feature>
<proteinExistence type="inferred from homology"/>
<dbReference type="Pfam" id="PF01479">
    <property type="entry name" value="S4"/>
    <property type="match status" value="1"/>
</dbReference>
<name>A0ABN6H4Z9_9BACT</name>
<dbReference type="InterPro" id="IPR000748">
    <property type="entry name" value="PsdUridine_synth_RsuA/RluB/E/F"/>
</dbReference>
<dbReference type="InterPro" id="IPR036986">
    <property type="entry name" value="S4_RNA-bd_sf"/>
</dbReference>
<accession>A0ABN6H4Z9</accession>
<dbReference type="SUPFAM" id="SSF55120">
    <property type="entry name" value="Pseudouridine synthase"/>
    <property type="match status" value="1"/>
</dbReference>
<evidence type="ECO:0000256" key="4">
    <source>
        <dbReference type="RuleBase" id="RU003887"/>
    </source>
</evidence>
<dbReference type="PANTHER" id="PTHR47683">
    <property type="entry name" value="PSEUDOURIDINE SYNTHASE FAMILY PROTEIN-RELATED"/>
    <property type="match status" value="1"/>
</dbReference>
<dbReference type="PANTHER" id="PTHR47683:SF2">
    <property type="entry name" value="RNA-BINDING S4 DOMAIN-CONTAINING PROTEIN"/>
    <property type="match status" value="1"/>
</dbReference>
<keyword evidence="8" id="KW-1185">Reference proteome</keyword>
<dbReference type="SUPFAM" id="SSF55174">
    <property type="entry name" value="Alpha-L RNA-binding motif"/>
    <property type="match status" value="1"/>
</dbReference>
<dbReference type="PROSITE" id="PS01149">
    <property type="entry name" value="PSI_RSU"/>
    <property type="match status" value="1"/>
</dbReference>
<feature type="region of interest" description="Disordered" evidence="5">
    <location>
        <begin position="233"/>
        <end position="302"/>
    </location>
</feature>
<evidence type="ECO:0000259" key="6">
    <source>
        <dbReference type="SMART" id="SM00363"/>
    </source>
</evidence>